<comment type="caution">
    <text evidence="4">The sequence shown here is derived from an EMBL/GenBank/DDBJ whole genome shotgun (WGS) entry which is preliminary data.</text>
</comment>
<dbReference type="VEuPathDB" id="FungiDB:CJI96_0004646"/>
<dbReference type="VEuPathDB" id="FungiDB:CJJ09_004562"/>
<sequence>MSRKTTVNPSRKDIPSFNSAFEHSGGQQGRHNPGSITPTLQQHHDSLPTANYTLPGVISYLTSEFTHLERFKITTNLEKSEMRYKILQLTSEVNTLRFINDKQQLRIKELEAKLGMNGNISKLNIQDVEIPPVDLDILQKSRTQLNKLIRDVLRVLRPPLAISKNYLNAPNTLHSIALDELLDDSEKFLFETDVNEGQDDSAREGIFSRYINDSNNEDFLLNSIEKEAQRLVELVQSDLAELNAPAAPISRKAPPSDDNETDTETVIVDEAEEALSKPKLNVSFGQEVRLLARNCIVFEPFEELLVFLEGSQVTVLQLGEPVFKNEIDLSSDNVVGIYYLGKKRLLLVTLKAVTLHTYKDASAPTTRVLVKDERVVVDACSLVEIAAVNTNRHYGLACLGMGKDGKLVISVYEIKCGQKNTSRLLGQFNSTFLKASVKVKDVKWAKKESVGEESDELPYDLVILHEKIQRLNVSTKELSDIKAEADFHSITTKGNLLFSVQHDSVEMYDLAKQKVVGVLPRHKHATYVLFSNKECTIAEVLDQLVLFNEEMQEVSRNTSPIHSPKGVHGLEAGDGSSLIIHGGDSISIIPISVD</sequence>
<evidence type="ECO:0000256" key="1">
    <source>
        <dbReference type="ARBA" id="ARBA00023054"/>
    </source>
</evidence>
<dbReference type="VEuPathDB" id="FungiDB:CJJ07_002859"/>
<dbReference type="InterPro" id="IPR051488">
    <property type="entry name" value="WD_repeat_striatin"/>
</dbReference>
<dbReference type="VEuPathDB" id="FungiDB:B9J08_004505"/>
<evidence type="ECO:0000256" key="2">
    <source>
        <dbReference type="SAM" id="MobiDB-lite"/>
    </source>
</evidence>
<dbReference type="EMBL" id="LGST01000025">
    <property type="protein sequence ID" value="KND99310.1"/>
    <property type="molecule type" value="Genomic_DNA"/>
</dbReference>
<feature type="region of interest" description="Disordered" evidence="2">
    <location>
        <begin position="1"/>
        <end position="47"/>
    </location>
</feature>
<accession>A0A0L0NZY7</accession>
<dbReference type="PANTHER" id="PTHR15653:SF0">
    <property type="entry name" value="CONNECTOR OF KINASE TO AP-1, ISOFORM E"/>
    <property type="match status" value="1"/>
</dbReference>
<dbReference type="InterPro" id="IPR013258">
    <property type="entry name" value="Striatin_N"/>
</dbReference>
<dbReference type="VEuPathDB" id="FungiDB:CJI97_004947"/>
<organism evidence="4 5">
    <name type="scientific">Candidozyma auris</name>
    <name type="common">Yeast</name>
    <name type="synonym">Candida auris</name>
    <dbReference type="NCBI Taxonomy" id="498019"/>
    <lineage>
        <taxon>Eukaryota</taxon>
        <taxon>Fungi</taxon>
        <taxon>Dikarya</taxon>
        <taxon>Ascomycota</taxon>
        <taxon>Saccharomycotina</taxon>
        <taxon>Pichiomycetes</taxon>
        <taxon>Metschnikowiaceae</taxon>
        <taxon>Candidozyma</taxon>
    </lineage>
</organism>
<feature type="domain" description="Striatin N-terminal" evidence="3">
    <location>
        <begin position="53"/>
        <end position="115"/>
    </location>
</feature>
<proteinExistence type="predicted"/>
<name>A0A0L0NZY7_CANAR</name>
<dbReference type="Proteomes" id="UP000037122">
    <property type="component" value="Unassembled WGS sequence"/>
</dbReference>
<evidence type="ECO:0000313" key="5">
    <source>
        <dbReference type="Proteomes" id="UP000037122"/>
    </source>
</evidence>
<keyword evidence="1" id="KW-0175">Coiled coil</keyword>
<dbReference type="Pfam" id="PF08232">
    <property type="entry name" value="Striatin"/>
    <property type="match status" value="1"/>
</dbReference>
<dbReference type="PANTHER" id="PTHR15653">
    <property type="entry name" value="STRIATIN"/>
    <property type="match status" value="1"/>
</dbReference>
<gene>
    <name evidence="4" type="ORF">QG37_03855</name>
</gene>
<evidence type="ECO:0000313" key="4">
    <source>
        <dbReference type="EMBL" id="KND99310.1"/>
    </source>
</evidence>
<dbReference type="VEuPathDB" id="FungiDB:QG37_03855"/>
<protein>
    <submittedName>
        <fullName evidence="4">Striatin-domain-containing protein</fullName>
    </submittedName>
</protein>
<reference evidence="5" key="1">
    <citation type="journal article" date="2015" name="BMC Genomics">
        <title>Draft genome of a commonly misdiagnosed multidrug resistant pathogen Candida auris.</title>
        <authorList>
            <person name="Chatterjee S."/>
            <person name="Alampalli S.V."/>
            <person name="Nageshan R.K."/>
            <person name="Chettiar S.T."/>
            <person name="Joshi S."/>
            <person name="Tatu U.S."/>
        </authorList>
    </citation>
    <scope>NUCLEOTIDE SEQUENCE [LARGE SCALE GENOMIC DNA]</scope>
    <source>
        <strain evidence="5">6684</strain>
    </source>
</reference>
<evidence type="ECO:0000259" key="3">
    <source>
        <dbReference type="Pfam" id="PF08232"/>
    </source>
</evidence>
<dbReference type="AlphaFoldDB" id="A0A0L0NZY7"/>